<dbReference type="SUPFAM" id="SSF56281">
    <property type="entry name" value="Metallo-hydrolase/oxidoreductase"/>
    <property type="match status" value="1"/>
</dbReference>
<dbReference type="InterPro" id="IPR001279">
    <property type="entry name" value="Metallo-B-lactamas"/>
</dbReference>
<comment type="caution">
    <text evidence="2">The sequence shown here is derived from an EMBL/GenBank/DDBJ whole genome shotgun (WGS) entry which is preliminary data.</text>
</comment>
<evidence type="ECO:0000313" key="2">
    <source>
        <dbReference type="EMBL" id="MDT0596663.1"/>
    </source>
</evidence>
<dbReference type="Pfam" id="PF00753">
    <property type="entry name" value="Lactamase_B"/>
    <property type="match status" value="1"/>
</dbReference>
<dbReference type="InterPro" id="IPR036388">
    <property type="entry name" value="WH-like_DNA-bd_sf"/>
</dbReference>
<gene>
    <name evidence="2" type="ORF">RM552_17530</name>
</gene>
<dbReference type="Pfam" id="PF21221">
    <property type="entry name" value="B_lactamase-like_C"/>
    <property type="match status" value="1"/>
</dbReference>
<evidence type="ECO:0000313" key="3">
    <source>
        <dbReference type="Proteomes" id="UP001253545"/>
    </source>
</evidence>
<dbReference type="PANTHER" id="PTHR23131:SF4">
    <property type="entry name" value="METALLO-BETA-LACTAMASE SUPERFAMILY POTEIN"/>
    <property type="match status" value="1"/>
</dbReference>
<dbReference type="EMBL" id="JAVRHX010000009">
    <property type="protein sequence ID" value="MDT0596663.1"/>
    <property type="molecule type" value="Genomic_DNA"/>
</dbReference>
<reference evidence="2 3" key="1">
    <citation type="submission" date="2023-09" db="EMBL/GenBank/DDBJ databases">
        <authorList>
            <person name="Rey-Velasco X."/>
        </authorList>
    </citation>
    <scope>NUCLEOTIDE SEQUENCE [LARGE SCALE GENOMIC DNA]</scope>
    <source>
        <strain evidence="2 3">P117</strain>
    </source>
</reference>
<dbReference type="InterPro" id="IPR048933">
    <property type="entry name" value="B_lactamase-like_C"/>
</dbReference>
<dbReference type="InterPro" id="IPR036866">
    <property type="entry name" value="RibonucZ/Hydroxyglut_hydro"/>
</dbReference>
<dbReference type="SMART" id="SM00849">
    <property type="entry name" value="Lactamase_B"/>
    <property type="match status" value="1"/>
</dbReference>
<organism evidence="2 3">
    <name type="scientific">Glaciecola petra</name>
    <dbReference type="NCBI Taxonomy" id="3075602"/>
    <lineage>
        <taxon>Bacteria</taxon>
        <taxon>Pseudomonadati</taxon>
        <taxon>Pseudomonadota</taxon>
        <taxon>Gammaproteobacteria</taxon>
        <taxon>Alteromonadales</taxon>
        <taxon>Alteromonadaceae</taxon>
        <taxon>Glaciecola</taxon>
    </lineage>
</organism>
<keyword evidence="3" id="KW-1185">Reference proteome</keyword>
<protein>
    <submittedName>
        <fullName evidence="2">MBL fold metallo-hydrolase</fullName>
    </submittedName>
</protein>
<dbReference type="InterPro" id="IPR050662">
    <property type="entry name" value="Sec-metab_biosynth-thioest"/>
</dbReference>
<dbReference type="PANTHER" id="PTHR23131">
    <property type="entry name" value="ENDORIBONUCLEASE LACTB2"/>
    <property type="match status" value="1"/>
</dbReference>
<name>A0ABU2ZXA8_9ALTE</name>
<proteinExistence type="predicted"/>
<dbReference type="RefSeq" id="WP_311370190.1">
    <property type="nucleotide sequence ID" value="NZ_JAVRHX010000009.1"/>
</dbReference>
<dbReference type="Gene3D" id="1.10.10.10">
    <property type="entry name" value="Winged helix-like DNA-binding domain superfamily/Winged helix DNA-binding domain"/>
    <property type="match status" value="1"/>
</dbReference>
<accession>A0ABU2ZXA8</accession>
<dbReference type="Gene3D" id="3.60.15.10">
    <property type="entry name" value="Ribonuclease Z/Hydroxyacylglutathione hydrolase-like"/>
    <property type="match status" value="1"/>
</dbReference>
<dbReference type="Proteomes" id="UP001253545">
    <property type="component" value="Unassembled WGS sequence"/>
</dbReference>
<feature type="domain" description="Metallo-beta-lactamase" evidence="1">
    <location>
        <begin position="36"/>
        <end position="259"/>
    </location>
</feature>
<sequence length="348" mass="39336">MAIEFVDVDIPELGAWQQIAEGILWLRMPLPFELDHINLYLLEDHDPISGQKGYTLIDTGIGVSKTQVLWETLLEKLSLPLLKVVVTHMHPDHIGMAGYLVDKFRVPLYMSHSEYFVARAISAGSRGASDWQDDEYLLRCGMPSDYIETASKNRKESKGVGQVIRPIPVQYERLQAGDTLTIGANEWQVLIGRGHSPEHVCLFNKKSNVLISGDHVLPIISPNIGVYSTEPNANPLKLYLETLPQFKHLPTDCLVLPSHKRPFIGLHKRVDGLIAHHQAHLDNLREFCEEGKTIQACLPILFKRKLNQHSMFFALAEAFAHLNYLYFAGECSRSINENGHLEFTILKT</sequence>
<evidence type="ECO:0000259" key="1">
    <source>
        <dbReference type="SMART" id="SM00849"/>
    </source>
</evidence>